<keyword evidence="3" id="KW-1185">Reference proteome</keyword>
<reference evidence="2 3" key="1">
    <citation type="submission" date="2019-12" db="EMBL/GenBank/DDBJ databases">
        <title>A genome sequence resource for the geographically widespread anthracnose pathogen Colletotrichum asianum.</title>
        <authorList>
            <person name="Meng Y."/>
        </authorList>
    </citation>
    <scope>NUCLEOTIDE SEQUENCE [LARGE SCALE GENOMIC DNA]</scope>
    <source>
        <strain evidence="2 3">ICMP 18580</strain>
    </source>
</reference>
<accession>A0A8H3ZLX7</accession>
<keyword evidence="1" id="KW-0472">Membrane</keyword>
<name>A0A8H3ZLX7_9PEZI</name>
<dbReference type="AlphaFoldDB" id="A0A8H3ZLX7"/>
<evidence type="ECO:0000256" key="1">
    <source>
        <dbReference type="SAM" id="Phobius"/>
    </source>
</evidence>
<organism evidence="2 3">
    <name type="scientific">Colletotrichum asianum</name>
    <dbReference type="NCBI Taxonomy" id="702518"/>
    <lineage>
        <taxon>Eukaryota</taxon>
        <taxon>Fungi</taxon>
        <taxon>Dikarya</taxon>
        <taxon>Ascomycota</taxon>
        <taxon>Pezizomycotina</taxon>
        <taxon>Sordariomycetes</taxon>
        <taxon>Hypocreomycetidae</taxon>
        <taxon>Glomerellales</taxon>
        <taxon>Glomerellaceae</taxon>
        <taxon>Colletotrichum</taxon>
        <taxon>Colletotrichum gloeosporioides species complex</taxon>
    </lineage>
</organism>
<keyword evidence="1" id="KW-1133">Transmembrane helix</keyword>
<evidence type="ECO:0000313" key="3">
    <source>
        <dbReference type="Proteomes" id="UP000434172"/>
    </source>
</evidence>
<proteinExistence type="predicted"/>
<dbReference type="Proteomes" id="UP000434172">
    <property type="component" value="Unassembled WGS sequence"/>
</dbReference>
<gene>
    <name evidence="2" type="ORF">GQ607_016314</name>
</gene>
<protein>
    <submittedName>
        <fullName evidence="2">Uncharacterized protein</fullName>
    </submittedName>
</protein>
<dbReference type="OrthoDB" id="4847491at2759"/>
<feature type="transmembrane region" description="Helical" evidence="1">
    <location>
        <begin position="20"/>
        <end position="39"/>
    </location>
</feature>
<keyword evidence="1" id="KW-0812">Transmembrane</keyword>
<sequence>MQLKAPRGPGYVLSLTPETGSSVAIALGVGLAALIIYCARVNQIYGSLKLNDEDIAKLLKAENMVKAMSSFGLSASKGTENKFTEVWNKLEDTTKRLTTAKGAKAREIVAELAKDLISPSTLR</sequence>
<dbReference type="EMBL" id="WOWK01000158">
    <property type="protein sequence ID" value="KAF0316465.1"/>
    <property type="molecule type" value="Genomic_DNA"/>
</dbReference>
<evidence type="ECO:0000313" key="2">
    <source>
        <dbReference type="EMBL" id="KAF0316465.1"/>
    </source>
</evidence>
<comment type="caution">
    <text evidence="2">The sequence shown here is derived from an EMBL/GenBank/DDBJ whole genome shotgun (WGS) entry which is preliminary data.</text>
</comment>